<evidence type="ECO:0000313" key="2">
    <source>
        <dbReference type="EMBL" id="REL36392.1"/>
    </source>
</evidence>
<feature type="signal peptide" evidence="1">
    <location>
        <begin position="1"/>
        <end position="26"/>
    </location>
</feature>
<evidence type="ECO:0000256" key="1">
    <source>
        <dbReference type="SAM" id="SignalP"/>
    </source>
</evidence>
<dbReference type="Proteomes" id="UP000256999">
    <property type="component" value="Unassembled WGS sequence"/>
</dbReference>
<feature type="chain" id="PRO_5017624472" evidence="1">
    <location>
        <begin position="27"/>
        <end position="159"/>
    </location>
</feature>
<dbReference type="RefSeq" id="WP_116001060.1">
    <property type="nucleotide sequence ID" value="NZ_QUOV01000001.1"/>
</dbReference>
<protein>
    <submittedName>
        <fullName evidence="2">Uncharacterized protein</fullName>
    </submittedName>
</protein>
<evidence type="ECO:0000313" key="3">
    <source>
        <dbReference type="Proteomes" id="UP000256999"/>
    </source>
</evidence>
<sequence>MNNKLKGITSAIALSTIGLCFAVSHAAPTISDKEEDKYFVIKKVSITTAPVISANKHFDALRGVESSTLFQREVFAQMFDKPLVRIPLDQQHIADSQVAKSKPQKTNDFFALATVLNDKLQQLIAKFTQSSPSYSVNEEGVMALNKQSNETCNVKKARF</sequence>
<proteinExistence type="predicted"/>
<reference evidence="2 3" key="1">
    <citation type="submission" date="2018-08" db="EMBL/GenBank/DDBJ databases">
        <title>Thalassotalea euphylliae genome.</title>
        <authorList>
            <person name="Summers S."/>
            <person name="Rice S.A."/>
            <person name="Freckelton M.L."/>
            <person name="Nedved B.T."/>
            <person name="Hadfield M.G."/>
        </authorList>
    </citation>
    <scope>NUCLEOTIDE SEQUENCE [LARGE SCALE GENOMIC DNA]</scope>
    <source>
        <strain evidence="2 3">H2</strain>
    </source>
</reference>
<dbReference type="OrthoDB" id="6227457at2"/>
<gene>
    <name evidence="2" type="ORF">DXX92_14340</name>
</gene>
<accession>A0A3E0UKX9</accession>
<dbReference type="AlphaFoldDB" id="A0A3E0UKX9"/>
<organism evidence="2 3">
    <name type="scientific">Thalassotalea euphylliae</name>
    <dbReference type="NCBI Taxonomy" id="1655234"/>
    <lineage>
        <taxon>Bacteria</taxon>
        <taxon>Pseudomonadati</taxon>
        <taxon>Pseudomonadota</taxon>
        <taxon>Gammaproteobacteria</taxon>
        <taxon>Alteromonadales</taxon>
        <taxon>Colwelliaceae</taxon>
        <taxon>Thalassotalea</taxon>
    </lineage>
</organism>
<name>A0A3E0UKX9_9GAMM</name>
<dbReference type="EMBL" id="QUOV01000001">
    <property type="protein sequence ID" value="REL36392.1"/>
    <property type="molecule type" value="Genomic_DNA"/>
</dbReference>
<keyword evidence="1" id="KW-0732">Signal</keyword>
<comment type="caution">
    <text evidence="2">The sequence shown here is derived from an EMBL/GenBank/DDBJ whole genome shotgun (WGS) entry which is preliminary data.</text>
</comment>